<comment type="caution">
    <text evidence="3">The sequence shown here is derived from an EMBL/GenBank/DDBJ whole genome shotgun (WGS) entry which is preliminary data.</text>
</comment>
<dbReference type="InterPro" id="IPR011992">
    <property type="entry name" value="EF-hand-dom_pair"/>
</dbReference>
<dbReference type="SUPFAM" id="SSF47473">
    <property type="entry name" value="EF-hand"/>
    <property type="match status" value="1"/>
</dbReference>
<dbReference type="Pfam" id="PF13202">
    <property type="entry name" value="EF-hand_5"/>
    <property type="match status" value="2"/>
</dbReference>
<dbReference type="PROSITE" id="PS50222">
    <property type="entry name" value="EF_HAND_2"/>
    <property type="match status" value="1"/>
</dbReference>
<evidence type="ECO:0000313" key="4">
    <source>
        <dbReference type="Proteomes" id="UP000320431"/>
    </source>
</evidence>
<feature type="compositionally biased region" description="Pro residues" evidence="1">
    <location>
        <begin position="36"/>
        <end position="52"/>
    </location>
</feature>
<dbReference type="PROSITE" id="PS00018">
    <property type="entry name" value="EF_HAND_1"/>
    <property type="match status" value="1"/>
</dbReference>
<dbReference type="InterPro" id="IPR018247">
    <property type="entry name" value="EF_Hand_1_Ca_BS"/>
</dbReference>
<dbReference type="AlphaFoldDB" id="A0A508ATS9"/>
<dbReference type="Gene3D" id="1.10.238.10">
    <property type="entry name" value="EF-hand"/>
    <property type="match status" value="1"/>
</dbReference>
<dbReference type="InterPro" id="IPR002048">
    <property type="entry name" value="EF_hand_dom"/>
</dbReference>
<feature type="signal peptide" evidence="2">
    <location>
        <begin position="1"/>
        <end position="32"/>
    </location>
</feature>
<protein>
    <submittedName>
        <fullName evidence="3">EF-hand domain-containing protein</fullName>
    </submittedName>
</protein>
<dbReference type="EMBL" id="VICD02000162">
    <property type="protein sequence ID" value="KAB8188711.1"/>
    <property type="molecule type" value="Genomic_DNA"/>
</dbReference>
<name>A0A508ATS9_9GAMM</name>
<evidence type="ECO:0000313" key="3">
    <source>
        <dbReference type="EMBL" id="KAB8188711.1"/>
    </source>
</evidence>
<evidence type="ECO:0000256" key="2">
    <source>
        <dbReference type="SAM" id="SignalP"/>
    </source>
</evidence>
<keyword evidence="2" id="KW-0732">Signal</keyword>
<accession>A0A508ATS9</accession>
<feature type="region of interest" description="Disordered" evidence="1">
    <location>
        <begin position="33"/>
        <end position="67"/>
    </location>
</feature>
<organism evidence="3 4">
    <name type="scientific">Marilutibacter maris</name>
    <dbReference type="NCBI Taxonomy" id="1605891"/>
    <lineage>
        <taxon>Bacteria</taxon>
        <taxon>Pseudomonadati</taxon>
        <taxon>Pseudomonadota</taxon>
        <taxon>Gammaproteobacteria</taxon>
        <taxon>Lysobacterales</taxon>
        <taxon>Lysobacteraceae</taxon>
        <taxon>Marilutibacter</taxon>
    </lineage>
</organism>
<sequence length="116" mass="12131">MATPTVYGPGRRRPLAAMLTCVSIVLASAAFAAGPRPGPQEAPPRNPPPVSTPEPERAPGPDAFTALDRNADGLLSREEAAADAALVLRFDQADRDDDGLLTAEEFAAMDDQPPLP</sequence>
<dbReference type="Proteomes" id="UP000320431">
    <property type="component" value="Unassembled WGS sequence"/>
</dbReference>
<evidence type="ECO:0000256" key="1">
    <source>
        <dbReference type="SAM" id="MobiDB-lite"/>
    </source>
</evidence>
<feature type="chain" id="PRO_5043792335" evidence="2">
    <location>
        <begin position="33"/>
        <end position="116"/>
    </location>
</feature>
<gene>
    <name evidence="3" type="ORF">FKV24_009880</name>
</gene>
<dbReference type="RefSeq" id="WP_141482254.1">
    <property type="nucleotide sequence ID" value="NZ_VICD02000162.1"/>
</dbReference>
<dbReference type="GO" id="GO:0005509">
    <property type="term" value="F:calcium ion binding"/>
    <property type="evidence" value="ECO:0007669"/>
    <property type="project" value="InterPro"/>
</dbReference>
<proteinExistence type="predicted"/>
<reference evidence="3 4" key="1">
    <citation type="submission" date="2019-10" db="EMBL/GenBank/DDBJ databases">
        <title>Lysobacter alkalisoli sp. nov., isolated from saline-alkaline soil.</title>
        <authorList>
            <person name="Sun J.-Q."/>
        </authorList>
    </citation>
    <scope>NUCLEOTIDE SEQUENCE [LARGE SCALE GENOMIC DNA]</scope>
    <source>
        <strain evidence="3 4">KCTC 42381</strain>
    </source>
</reference>